<evidence type="ECO:0000256" key="12">
    <source>
        <dbReference type="ARBA" id="ARBA00022695"/>
    </source>
</evidence>
<evidence type="ECO:0000256" key="8">
    <source>
        <dbReference type="ARBA" id="ARBA00022475"/>
    </source>
</evidence>
<evidence type="ECO:0000256" key="7">
    <source>
        <dbReference type="ARBA" id="ARBA00019373"/>
    </source>
</evidence>
<evidence type="ECO:0000313" key="21">
    <source>
        <dbReference type="Proteomes" id="UP000593910"/>
    </source>
</evidence>
<evidence type="ECO:0000256" key="1">
    <source>
        <dbReference type="ARBA" id="ARBA00001698"/>
    </source>
</evidence>
<dbReference type="PROSITE" id="PS01315">
    <property type="entry name" value="CDS"/>
    <property type="match status" value="1"/>
</dbReference>
<accession>A0A7M3V963</accession>
<keyword evidence="21" id="KW-1185">Reference proteome</keyword>
<comment type="pathway">
    <text evidence="4">Lipid metabolism.</text>
</comment>
<keyword evidence="11 18" id="KW-0812">Transmembrane</keyword>
<dbReference type="GO" id="GO:0016024">
    <property type="term" value="P:CDP-diacylglycerol biosynthetic process"/>
    <property type="evidence" value="ECO:0007669"/>
    <property type="project" value="UniProtKB-UniPathway"/>
</dbReference>
<protein>
    <recommendedName>
        <fullName evidence="7 18">Phosphatidate cytidylyltransferase</fullName>
        <ecNumber evidence="6 18">2.7.7.41</ecNumber>
    </recommendedName>
</protein>
<dbReference type="EC" id="2.7.7.41" evidence="6 18"/>
<evidence type="ECO:0000256" key="11">
    <source>
        <dbReference type="ARBA" id="ARBA00022692"/>
    </source>
</evidence>
<keyword evidence="8" id="KW-1003">Cell membrane</keyword>
<feature type="transmembrane region" description="Helical" evidence="19">
    <location>
        <begin position="126"/>
        <end position="145"/>
    </location>
</feature>
<keyword evidence="17" id="KW-1208">Phospholipid metabolism</keyword>
<keyword evidence="14" id="KW-0443">Lipid metabolism</keyword>
<dbReference type="InterPro" id="IPR000374">
    <property type="entry name" value="PC_trans"/>
</dbReference>
<evidence type="ECO:0000256" key="13">
    <source>
        <dbReference type="ARBA" id="ARBA00022989"/>
    </source>
</evidence>
<evidence type="ECO:0000256" key="4">
    <source>
        <dbReference type="ARBA" id="ARBA00005189"/>
    </source>
</evidence>
<feature type="transmembrane region" description="Helical" evidence="19">
    <location>
        <begin position="166"/>
        <end position="199"/>
    </location>
</feature>
<dbReference type="EMBL" id="CP041165">
    <property type="protein sequence ID" value="QOP40296.1"/>
    <property type="molecule type" value="Genomic_DNA"/>
</dbReference>
<comment type="subcellular location">
    <subcellularLocation>
        <location evidence="2">Cell membrane</location>
        <topology evidence="2">Multi-pass membrane protein</topology>
    </subcellularLocation>
</comment>
<name>A0A7M3V963_9BACT</name>
<dbReference type="GO" id="GO:0005886">
    <property type="term" value="C:plasma membrane"/>
    <property type="evidence" value="ECO:0007669"/>
    <property type="project" value="UniProtKB-SubCell"/>
</dbReference>
<keyword evidence="9" id="KW-0444">Lipid biosynthesis</keyword>
<keyword evidence="15 19" id="KW-0472">Membrane</keyword>
<sequence>MVSIFEEHRERIVTGLALLAAVLLIGFIDNFFLMWLVLGGVYILAFNEAIKLFGVEKDGLLIYAIGIWLVAGVYPYGDDLFVLAGVAYAGAVAYNKELPWKDFLPFIYPTAGMLFILTMYQEYGVLALLWLLAVVALTDVGAYAVGKSIGHTQFCETSPNKTMEGVVGGITVATFGGLFFGLTIVDFTVAFFISFFVAVSSIFGDLFESSLKRAAGVKDSGDILPGHGGVLDRIDGYLFGAIVMLVLLRGLV</sequence>
<evidence type="ECO:0000256" key="15">
    <source>
        <dbReference type="ARBA" id="ARBA00023136"/>
    </source>
</evidence>
<evidence type="ECO:0000256" key="10">
    <source>
        <dbReference type="ARBA" id="ARBA00022679"/>
    </source>
</evidence>
<feature type="transmembrane region" description="Helical" evidence="19">
    <location>
        <begin position="234"/>
        <end position="251"/>
    </location>
</feature>
<dbReference type="UniPathway" id="UPA00557">
    <property type="reaction ID" value="UER00614"/>
</dbReference>
<comment type="similarity">
    <text evidence="5 18">Belongs to the CDS family.</text>
</comment>
<evidence type="ECO:0000256" key="6">
    <source>
        <dbReference type="ARBA" id="ARBA00012487"/>
    </source>
</evidence>
<keyword evidence="13 19" id="KW-1133">Transmembrane helix</keyword>
<evidence type="ECO:0000256" key="3">
    <source>
        <dbReference type="ARBA" id="ARBA00005119"/>
    </source>
</evidence>
<reference evidence="20 21" key="1">
    <citation type="submission" date="2019-06" db="EMBL/GenBank/DDBJ databases">
        <title>Sulfurimonas gotlandica sp. nov., a chemoautotrophic and psychrotolerant epsilonproteobacterium isolated from a pelagic redoxcline, and an emended description of the genus Sulfurimonas.</title>
        <authorList>
            <person name="Wang S."/>
            <person name="Jiang L."/>
            <person name="Shao Z."/>
        </authorList>
    </citation>
    <scope>NUCLEOTIDE SEQUENCE [LARGE SCALE GENOMIC DNA]</scope>
    <source>
        <strain evidence="20 21">B2</strain>
    </source>
</reference>
<comment type="pathway">
    <text evidence="3 18">Phospholipid metabolism; CDP-diacylglycerol biosynthesis; CDP-diacylglycerol from sn-glycerol 3-phosphate: step 3/3.</text>
</comment>
<dbReference type="AlphaFoldDB" id="A0A7M3V963"/>
<gene>
    <name evidence="20" type="ORF">FJR03_00485</name>
</gene>
<evidence type="ECO:0000256" key="5">
    <source>
        <dbReference type="ARBA" id="ARBA00010185"/>
    </source>
</evidence>
<organism evidence="20 21">
    <name type="scientific">Sulfurimonas marina</name>
    <dbReference type="NCBI Taxonomy" id="2590551"/>
    <lineage>
        <taxon>Bacteria</taxon>
        <taxon>Pseudomonadati</taxon>
        <taxon>Campylobacterota</taxon>
        <taxon>Epsilonproteobacteria</taxon>
        <taxon>Campylobacterales</taxon>
        <taxon>Sulfurimonadaceae</taxon>
        <taxon>Sulfurimonas</taxon>
    </lineage>
</organism>
<feature type="transmembrane region" description="Helical" evidence="19">
    <location>
        <begin position="65"/>
        <end position="91"/>
    </location>
</feature>
<feature type="transmembrane region" description="Helical" evidence="19">
    <location>
        <begin position="103"/>
        <end position="120"/>
    </location>
</feature>
<dbReference type="PANTHER" id="PTHR46382:SF1">
    <property type="entry name" value="PHOSPHATIDATE CYTIDYLYLTRANSFERASE"/>
    <property type="match status" value="1"/>
</dbReference>
<dbReference type="GO" id="GO:0004605">
    <property type="term" value="F:phosphatidate cytidylyltransferase activity"/>
    <property type="evidence" value="ECO:0007669"/>
    <property type="project" value="UniProtKB-EC"/>
</dbReference>
<evidence type="ECO:0000313" key="20">
    <source>
        <dbReference type="EMBL" id="QOP40296.1"/>
    </source>
</evidence>
<dbReference type="Pfam" id="PF01148">
    <property type="entry name" value="CTP_transf_1"/>
    <property type="match status" value="1"/>
</dbReference>
<keyword evidence="10 18" id="KW-0808">Transferase</keyword>
<dbReference type="RefSeq" id="WP_193113727.1">
    <property type="nucleotide sequence ID" value="NZ_CP041165.1"/>
</dbReference>
<comment type="catalytic activity">
    <reaction evidence="1 18">
        <text>a 1,2-diacyl-sn-glycero-3-phosphate + CTP + H(+) = a CDP-1,2-diacyl-sn-glycerol + diphosphate</text>
        <dbReference type="Rhea" id="RHEA:16229"/>
        <dbReference type="ChEBI" id="CHEBI:15378"/>
        <dbReference type="ChEBI" id="CHEBI:33019"/>
        <dbReference type="ChEBI" id="CHEBI:37563"/>
        <dbReference type="ChEBI" id="CHEBI:58332"/>
        <dbReference type="ChEBI" id="CHEBI:58608"/>
        <dbReference type="EC" id="2.7.7.41"/>
    </reaction>
</comment>
<evidence type="ECO:0000256" key="2">
    <source>
        <dbReference type="ARBA" id="ARBA00004651"/>
    </source>
</evidence>
<keyword evidence="12 18" id="KW-0548">Nucleotidyltransferase</keyword>
<evidence type="ECO:0000256" key="19">
    <source>
        <dbReference type="SAM" id="Phobius"/>
    </source>
</evidence>
<evidence type="ECO:0000256" key="18">
    <source>
        <dbReference type="RuleBase" id="RU003938"/>
    </source>
</evidence>
<evidence type="ECO:0000256" key="9">
    <source>
        <dbReference type="ARBA" id="ARBA00022516"/>
    </source>
</evidence>
<proteinExistence type="inferred from homology"/>
<evidence type="ECO:0000256" key="17">
    <source>
        <dbReference type="ARBA" id="ARBA00023264"/>
    </source>
</evidence>
<dbReference type="KEGG" id="smax:FJR03_00485"/>
<evidence type="ECO:0000256" key="14">
    <source>
        <dbReference type="ARBA" id="ARBA00023098"/>
    </source>
</evidence>
<evidence type="ECO:0000256" key="16">
    <source>
        <dbReference type="ARBA" id="ARBA00023209"/>
    </source>
</evidence>
<dbReference type="PANTHER" id="PTHR46382">
    <property type="entry name" value="PHOSPHATIDATE CYTIDYLYLTRANSFERASE"/>
    <property type="match status" value="1"/>
</dbReference>
<feature type="transmembrane region" description="Helical" evidence="19">
    <location>
        <begin position="12"/>
        <end position="45"/>
    </location>
</feature>
<keyword evidence="16" id="KW-0594">Phospholipid biosynthesis</keyword>
<dbReference type="Proteomes" id="UP000593910">
    <property type="component" value="Chromosome"/>
</dbReference>